<keyword evidence="1" id="KW-1133">Transmembrane helix</keyword>
<organism evidence="2 3">
    <name type="scientific">Sporosarcina soli</name>
    <dbReference type="NCBI Taxonomy" id="334736"/>
    <lineage>
        <taxon>Bacteria</taxon>
        <taxon>Bacillati</taxon>
        <taxon>Bacillota</taxon>
        <taxon>Bacilli</taxon>
        <taxon>Bacillales</taxon>
        <taxon>Caryophanaceae</taxon>
        <taxon>Sporosarcina</taxon>
    </lineage>
</organism>
<feature type="transmembrane region" description="Helical" evidence="1">
    <location>
        <begin position="58"/>
        <end position="79"/>
    </location>
</feature>
<keyword evidence="1" id="KW-0812">Transmembrane</keyword>
<feature type="transmembrane region" description="Helical" evidence="1">
    <location>
        <begin position="91"/>
        <end position="112"/>
    </location>
</feature>
<reference evidence="3" key="1">
    <citation type="journal article" date="2019" name="Int. J. Syst. Evol. Microbiol.">
        <title>The Global Catalogue of Microorganisms (GCM) 10K type strain sequencing project: providing services to taxonomists for standard genome sequencing and annotation.</title>
        <authorList>
            <consortium name="The Broad Institute Genomics Platform"/>
            <consortium name="The Broad Institute Genome Sequencing Center for Infectious Disease"/>
            <person name="Wu L."/>
            <person name="Ma J."/>
        </authorList>
    </citation>
    <scope>NUCLEOTIDE SEQUENCE [LARGE SCALE GENOMIC DNA]</scope>
    <source>
        <strain evidence="3">CGMCC 4.1434</strain>
    </source>
</reference>
<evidence type="ECO:0000313" key="2">
    <source>
        <dbReference type="EMBL" id="MFC5591873.1"/>
    </source>
</evidence>
<sequence>MKHLKSSNSQQSPKRRFSRNVFLYLPALVVACLLGTYLDLIFVGKSMYSFPVRPFPDVFSINIAFTLLILPFCTWLYLFIIGKIPAWSRPVFILLLSILASAMEKISVQWGFFNHTDQWKHGYTFVGYFVFLVLIRKIFKWGKGQGEVG</sequence>
<dbReference type="PROSITE" id="PS51257">
    <property type="entry name" value="PROKAR_LIPOPROTEIN"/>
    <property type="match status" value="1"/>
</dbReference>
<feature type="transmembrane region" description="Helical" evidence="1">
    <location>
        <begin position="21"/>
        <end position="38"/>
    </location>
</feature>
<dbReference type="EMBL" id="JBHSNO010000019">
    <property type="protein sequence ID" value="MFC5591873.1"/>
    <property type="molecule type" value="Genomic_DNA"/>
</dbReference>
<keyword evidence="1" id="KW-0472">Membrane</keyword>
<evidence type="ECO:0000256" key="1">
    <source>
        <dbReference type="SAM" id="Phobius"/>
    </source>
</evidence>
<dbReference type="RefSeq" id="WP_381440256.1">
    <property type="nucleotide sequence ID" value="NZ_JBHSNO010000019.1"/>
</dbReference>
<protein>
    <submittedName>
        <fullName evidence="2">CBO0543 family protein</fullName>
    </submittedName>
</protein>
<gene>
    <name evidence="2" type="ORF">ACFPRA_23620</name>
</gene>
<comment type="caution">
    <text evidence="2">The sequence shown here is derived from an EMBL/GenBank/DDBJ whole genome shotgun (WGS) entry which is preliminary data.</text>
</comment>
<keyword evidence="3" id="KW-1185">Reference proteome</keyword>
<dbReference type="NCBIfam" id="NF041644">
    <property type="entry name" value="CBO0543_fam"/>
    <property type="match status" value="1"/>
</dbReference>
<feature type="transmembrane region" description="Helical" evidence="1">
    <location>
        <begin position="118"/>
        <end position="135"/>
    </location>
</feature>
<evidence type="ECO:0000313" key="3">
    <source>
        <dbReference type="Proteomes" id="UP001596109"/>
    </source>
</evidence>
<name>A0ABW0TSF8_9BACL</name>
<accession>A0ABW0TSF8</accession>
<proteinExistence type="predicted"/>
<dbReference type="InterPro" id="IPR048147">
    <property type="entry name" value="CBO0543-like"/>
</dbReference>
<dbReference type="Proteomes" id="UP001596109">
    <property type="component" value="Unassembled WGS sequence"/>
</dbReference>